<dbReference type="Gene3D" id="3.40.50.1460">
    <property type="match status" value="1"/>
</dbReference>
<accession>A0ABY2B9B0</accession>
<evidence type="ECO:0000313" key="4">
    <source>
        <dbReference type="Proteomes" id="UP000295818"/>
    </source>
</evidence>
<feature type="compositionally biased region" description="Low complexity" evidence="1">
    <location>
        <begin position="329"/>
        <end position="341"/>
    </location>
</feature>
<dbReference type="Proteomes" id="UP000295818">
    <property type="component" value="Unassembled WGS sequence"/>
</dbReference>
<name>A0ABY2B9B0_9ACTN</name>
<dbReference type="InterPro" id="IPR002048">
    <property type="entry name" value="EF_hand_dom"/>
</dbReference>
<evidence type="ECO:0000259" key="2">
    <source>
        <dbReference type="PROSITE" id="PS50222"/>
    </source>
</evidence>
<dbReference type="PROSITE" id="PS50222">
    <property type="entry name" value="EF_HAND_2"/>
    <property type="match status" value="1"/>
</dbReference>
<evidence type="ECO:0000256" key="1">
    <source>
        <dbReference type="SAM" id="MobiDB-lite"/>
    </source>
</evidence>
<dbReference type="PROSITE" id="PS00018">
    <property type="entry name" value="EF_HAND_1"/>
    <property type="match status" value="1"/>
</dbReference>
<reference evidence="3 4" key="1">
    <citation type="journal article" date="2015" name="Stand. Genomic Sci.">
        <title>Genomic Encyclopedia of Bacterial and Archaeal Type Strains, Phase III: the genomes of soil and plant-associated and newly described type strains.</title>
        <authorList>
            <person name="Whitman W.B."/>
            <person name="Woyke T."/>
            <person name="Klenk H.P."/>
            <person name="Zhou Y."/>
            <person name="Lilburn T.G."/>
            <person name="Beck B.J."/>
            <person name="De Vos P."/>
            <person name="Vandamme P."/>
            <person name="Eisen J.A."/>
            <person name="Garrity G."/>
            <person name="Hugenholtz P."/>
            <person name="Kyrpides N.C."/>
        </authorList>
    </citation>
    <scope>NUCLEOTIDE SEQUENCE [LARGE SCALE GENOMIC DNA]</scope>
    <source>
        <strain evidence="3 4">VKM Ac-2538</strain>
    </source>
</reference>
<gene>
    <name evidence="3" type="ORF">EV644_12779</name>
</gene>
<feature type="region of interest" description="Disordered" evidence="1">
    <location>
        <begin position="329"/>
        <end position="384"/>
    </location>
</feature>
<protein>
    <submittedName>
        <fullName evidence="3">Caspase domain-containing protein</fullName>
    </submittedName>
</protein>
<dbReference type="EMBL" id="SLWM01000027">
    <property type="protein sequence ID" value="TCO12188.1"/>
    <property type="molecule type" value="Genomic_DNA"/>
</dbReference>
<dbReference type="InterPro" id="IPR029030">
    <property type="entry name" value="Caspase-like_dom_sf"/>
</dbReference>
<comment type="caution">
    <text evidence="3">The sequence shown here is derived from an EMBL/GenBank/DDBJ whole genome shotgun (WGS) entry which is preliminary data.</text>
</comment>
<dbReference type="NCBIfam" id="NF047832">
    <property type="entry name" value="caspase_w_EACC1"/>
    <property type="match status" value="1"/>
</dbReference>
<dbReference type="Pfam" id="PF00656">
    <property type="entry name" value="Peptidase_C14"/>
    <property type="match status" value="1"/>
</dbReference>
<feature type="compositionally biased region" description="Low complexity" evidence="1">
    <location>
        <begin position="348"/>
        <end position="367"/>
    </location>
</feature>
<dbReference type="RefSeq" id="WP_199240254.1">
    <property type="nucleotide sequence ID" value="NZ_SLWM01000027.1"/>
</dbReference>
<dbReference type="InterPro" id="IPR011600">
    <property type="entry name" value="Pept_C14_caspase"/>
</dbReference>
<feature type="domain" description="EF-hand" evidence="2">
    <location>
        <begin position="210"/>
        <end position="234"/>
    </location>
</feature>
<keyword evidence="4" id="KW-1185">Reference proteome</keyword>
<sequence>MAGGAWLQSARGIRSALIVASNEYQDPGLSELRAPAADAGALAAVLSDPEIGGFEVRTLLNEPAHLVNEAVEEFLTDRSPDDLLLLQFSCHGIKDQAGDLYFAMANTRLRLLGATAVAADFVNRRMIQSRSHRIVLFLDCCYAGAFDRGMRARATKVMDLEERFGGRGRAVITASGAVEYAFEGGELTESGDPAPSVFTTAMVRGLSTGEADRDQDGYIDLDELYDYVYDAVREVTPHQTPGKWTFGVQGDLVIARRNTPVTKPAALPPELQQSVDSPLVGVRAGAVDELARLLSGRHQGLVLAARQALETLADDDSRTVVAAASAVLGGSSHTAPPDATDPAPPTGPAAAVGATGPIRRPPTATTPGHPPGPTTPTTPSRRRWWPGTIRGRVIVAALAATALLVGGVVTWRVLDQAAHSTTIPESFDGKWQGCCGPDGATFTATLGKELRLGQLSGGGNSCFGGSLTVSGDATDSRLTMRLAPGGQDCKPWTVVFTHLSGGALRMAADPDPGGYYVPEFEVRMSRQG</sequence>
<dbReference type="InterPro" id="IPR018247">
    <property type="entry name" value="EF_Hand_1_Ca_BS"/>
</dbReference>
<evidence type="ECO:0000313" key="3">
    <source>
        <dbReference type="EMBL" id="TCO12188.1"/>
    </source>
</evidence>
<proteinExistence type="predicted"/>
<organism evidence="3 4">
    <name type="scientific">Kribbella orskensis</name>
    <dbReference type="NCBI Taxonomy" id="2512216"/>
    <lineage>
        <taxon>Bacteria</taxon>
        <taxon>Bacillati</taxon>
        <taxon>Actinomycetota</taxon>
        <taxon>Actinomycetes</taxon>
        <taxon>Propionibacteriales</taxon>
        <taxon>Kribbellaceae</taxon>
        <taxon>Kribbella</taxon>
    </lineage>
</organism>
<dbReference type="SUPFAM" id="SSF52129">
    <property type="entry name" value="Caspase-like"/>
    <property type="match status" value="1"/>
</dbReference>